<keyword evidence="3" id="KW-0560">Oxidoreductase</keyword>
<dbReference type="Gene3D" id="2.60.130.10">
    <property type="entry name" value="Aromatic compound dioxygenase"/>
    <property type="match status" value="1"/>
</dbReference>
<dbReference type="Pfam" id="PF00775">
    <property type="entry name" value="Dioxygenase_C"/>
    <property type="match status" value="1"/>
</dbReference>
<dbReference type="GO" id="GO:0016702">
    <property type="term" value="F:oxidoreductase activity, acting on single donors with incorporation of molecular oxygen, incorporation of two atoms of oxygen"/>
    <property type="evidence" value="ECO:0007669"/>
    <property type="project" value="InterPro"/>
</dbReference>
<gene>
    <name evidence="3" type="ORF">PPACK8108_LOCUS23573</name>
</gene>
<keyword evidence="4" id="KW-1185">Reference proteome</keyword>
<keyword evidence="1" id="KW-0472">Membrane</keyword>
<protein>
    <submittedName>
        <fullName evidence="3">Intradiol ring-cleavage dioxygenase</fullName>
    </submittedName>
</protein>
<organism evidence="3 4">
    <name type="scientific">Phakopsora pachyrhizi</name>
    <name type="common">Asian soybean rust disease fungus</name>
    <dbReference type="NCBI Taxonomy" id="170000"/>
    <lineage>
        <taxon>Eukaryota</taxon>
        <taxon>Fungi</taxon>
        <taxon>Dikarya</taxon>
        <taxon>Basidiomycota</taxon>
        <taxon>Pucciniomycotina</taxon>
        <taxon>Pucciniomycetes</taxon>
        <taxon>Pucciniales</taxon>
        <taxon>Phakopsoraceae</taxon>
        <taxon>Phakopsora</taxon>
    </lineage>
</organism>
<dbReference type="SUPFAM" id="SSF49482">
    <property type="entry name" value="Aromatic compound dioxygenase"/>
    <property type="match status" value="1"/>
</dbReference>
<evidence type="ECO:0000313" key="3">
    <source>
        <dbReference type="EMBL" id="CAH7688598.1"/>
    </source>
</evidence>
<proteinExistence type="predicted"/>
<evidence type="ECO:0000256" key="1">
    <source>
        <dbReference type="SAM" id="Phobius"/>
    </source>
</evidence>
<feature type="transmembrane region" description="Helical" evidence="1">
    <location>
        <begin position="7"/>
        <end position="30"/>
    </location>
</feature>
<reference evidence="3" key="1">
    <citation type="submission" date="2022-06" db="EMBL/GenBank/DDBJ databases">
        <authorList>
            <consortium name="SYNGENTA / RWTH Aachen University"/>
        </authorList>
    </citation>
    <scope>NUCLEOTIDE SEQUENCE</scope>
</reference>
<dbReference type="GO" id="GO:0008199">
    <property type="term" value="F:ferric iron binding"/>
    <property type="evidence" value="ECO:0007669"/>
    <property type="project" value="InterPro"/>
</dbReference>
<dbReference type="PANTHER" id="PTHR34315:SF1">
    <property type="entry name" value="INTRADIOL RING-CLEAVAGE DIOXYGENASES DOMAIN-CONTAINING PROTEIN-RELATED"/>
    <property type="match status" value="1"/>
</dbReference>
<evidence type="ECO:0000313" key="4">
    <source>
        <dbReference type="Proteomes" id="UP001153365"/>
    </source>
</evidence>
<dbReference type="AlphaFoldDB" id="A0AAV0BQV4"/>
<comment type="caution">
    <text evidence="3">The sequence shown here is derived from an EMBL/GenBank/DDBJ whole genome shotgun (WGS) entry which is preliminary data.</text>
</comment>
<accession>A0AAV0BQV4</accession>
<dbReference type="EMBL" id="CALTRL010005996">
    <property type="protein sequence ID" value="CAH7688598.1"/>
    <property type="molecule type" value="Genomic_DNA"/>
</dbReference>
<keyword evidence="3" id="KW-0223">Dioxygenase</keyword>
<name>A0AAV0BQV4_PHAPC</name>
<keyword evidence="1" id="KW-1133">Transmembrane helix</keyword>
<sequence>MLWGKNIYRLSCISSGMSLFSNLMYISFIYSISAKNSDSDAQGLVHPIRDPRLLSGVRPGITSSQGTSLQGSYYLRNSYLRHNLKENQTGVPLFLTISVTDTNSCSPIENALVELWGANNHGLYSGFSKSGSPSSDCSSWLRGAMETDSEGLAKFETLYPGQEENRSLHLYAIIRTDWYEHSKNQTVDSDSSHNAAAIVQIFFPDSLNHQVLNRTDYKITGRQFVKNKQDFIFSSGQGVLKAKAELPKSSICGGVQAHVQISVDAHASQNITVTESPYQCKTNCKAYQNTTEQTTTISATSKHKPHFIPLAVIFFASTYVFYG</sequence>
<dbReference type="InterPro" id="IPR015889">
    <property type="entry name" value="Intradiol_dOase_core"/>
</dbReference>
<dbReference type="InterPro" id="IPR000627">
    <property type="entry name" value="Intradiol_dOase_C"/>
</dbReference>
<keyword evidence="1" id="KW-0812">Transmembrane</keyword>
<feature type="domain" description="Intradiol ring-cleavage dioxygenases" evidence="2">
    <location>
        <begin position="84"/>
        <end position="164"/>
    </location>
</feature>
<evidence type="ECO:0000259" key="2">
    <source>
        <dbReference type="Pfam" id="PF00775"/>
    </source>
</evidence>
<dbReference type="PANTHER" id="PTHR34315">
    <property type="match status" value="1"/>
</dbReference>
<dbReference type="Proteomes" id="UP001153365">
    <property type="component" value="Unassembled WGS sequence"/>
</dbReference>